<organism evidence="2 3">
    <name type="scientific">Litorivita pollutaquae</name>
    <dbReference type="NCBI Taxonomy" id="2200892"/>
    <lineage>
        <taxon>Bacteria</taxon>
        <taxon>Pseudomonadati</taxon>
        <taxon>Pseudomonadota</taxon>
        <taxon>Alphaproteobacteria</taxon>
        <taxon>Rhodobacterales</taxon>
        <taxon>Paracoccaceae</taxon>
        <taxon>Litorivita</taxon>
    </lineage>
</organism>
<gene>
    <name evidence="2" type="ORF">DI396_03270</name>
</gene>
<keyword evidence="3" id="KW-1185">Reference proteome</keyword>
<evidence type="ECO:0000313" key="3">
    <source>
        <dbReference type="Proteomes" id="UP000248012"/>
    </source>
</evidence>
<dbReference type="Proteomes" id="UP000248012">
    <property type="component" value="Unassembled WGS sequence"/>
</dbReference>
<feature type="region of interest" description="Disordered" evidence="1">
    <location>
        <begin position="46"/>
        <end position="73"/>
    </location>
</feature>
<evidence type="ECO:0000313" key="2">
    <source>
        <dbReference type="EMBL" id="PYC49089.1"/>
    </source>
</evidence>
<feature type="compositionally biased region" description="Polar residues" evidence="1">
    <location>
        <begin position="54"/>
        <end position="65"/>
    </location>
</feature>
<name>A0A2V4MUC6_9RHOB</name>
<comment type="caution">
    <text evidence="2">The sequence shown here is derived from an EMBL/GenBank/DDBJ whole genome shotgun (WGS) entry which is preliminary data.</text>
</comment>
<protein>
    <submittedName>
        <fullName evidence="2">Uncharacterized protein</fullName>
    </submittedName>
</protein>
<accession>A0A2V4MUC6</accession>
<dbReference type="EMBL" id="QFVT01000002">
    <property type="protein sequence ID" value="PYC49089.1"/>
    <property type="molecule type" value="Genomic_DNA"/>
</dbReference>
<evidence type="ECO:0000256" key="1">
    <source>
        <dbReference type="SAM" id="MobiDB-lite"/>
    </source>
</evidence>
<feature type="region of interest" description="Disordered" evidence="1">
    <location>
        <begin position="1"/>
        <end position="21"/>
    </location>
</feature>
<proteinExistence type="predicted"/>
<sequence length="73" mass="8474">MKNILPCMTPYMHRDSRADHPQQFLAAPRTGVTIMDKRFDHMLAAPNRRRSPWPGQTLQHTQTSEVAHHENGR</sequence>
<reference evidence="2 3" key="1">
    <citation type="submission" date="2018-05" db="EMBL/GenBank/DDBJ databases">
        <title>Oceanovita maritima gen. nov., sp. nov., a marine bacterium in the family Rhodobacteraceae isolated from surface seawater of Lundu port Xiamen, China.</title>
        <authorList>
            <person name="Hetharua B.H."/>
            <person name="Min D."/>
            <person name="Liao H."/>
            <person name="Tian Y."/>
        </authorList>
    </citation>
    <scope>NUCLEOTIDE SEQUENCE [LARGE SCALE GENOMIC DNA]</scope>
    <source>
        <strain evidence="2 3">FSX-11</strain>
    </source>
</reference>
<dbReference type="AlphaFoldDB" id="A0A2V4MUC6"/>